<dbReference type="STRING" id="349163.Acry_1466"/>
<dbReference type="AlphaFoldDB" id="A5FYJ2"/>
<dbReference type="InterPro" id="IPR012349">
    <property type="entry name" value="Split_barrel_FMN-bd"/>
</dbReference>
<accession>A5FYJ2</accession>
<evidence type="ECO:0000313" key="2">
    <source>
        <dbReference type="EMBL" id="ABQ30674.1"/>
    </source>
</evidence>
<dbReference type="Gene3D" id="2.30.110.10">
    <property type="entry name" value="Electron Transport, Fmn-binding Protein, Chain A"/>
    <property type="match status" value="1"/>
</dbReference>
<dbReference type="SUPFAM" id="SSF50475">
    <property type="entry name" value="FMN-binding split barrel"/>
    <property type="match status" value="1"/>
</dbReference>
<keyword evidence="3" id="KW-1185">Reference proteome</keyword>
<dbReference type="HOGENOM" id="CLU_065853_0_1_5"/>
<evidence type="ECO:0000256" key="1">
    <source>
        <dbReference type="SAM" id="MobiDB-lite"/>
    </source>
</evidence>
<dbReference type="RefSeq" id="WP_011942263.1">
    <property type="nucleotide sequence ID" value="NC_009484.1"/>
</dbReference>
<dbReference type="InterPro" id="IPR007396">
    <property type="entry name" value="TR_PAI2-type"/>
</dbReference>
<dbReference type="PANTHER" id="PTHR35802:SF1">
    <property type="entry name" value="PROTEASE SYNTHASE AND SPORULATION PROTEIN PAI 2"/>
    <property type="match status" value="1"/>
</dbReference>
<dbReference type="Proteomes" id="UP000000245">
    <property type="component" value="Chromosome"/>
</dbReference>
<evidence type="ECO:0000313" key="3">
    <source>
        <dbReference type="Proteomes" id="UP000000245"/>
    </source>
</evidence>
<dbReference type="EMBL" id="CP000697">
    <property type="protein sequence ID" value="ABQ30674.1"/>
    <property type="molecule type" value="Genomic_DNA"/>
</dbReference>
<feature type="region of interest" description="Disordered" evidence="1">
    <location>
        <begin position="199"/>
        <end position="223"/>
    </location>
</feature>
<dbReference type="Pfam" id="PF04299">
    <property type="entry name" value="FMN_bind_2"/>
    <property type="match status" value="1"/>
</dbReference>
<sequence>MYTPPAFAEDDPAIIAAIMRACRLPVLVSAGEAGLEATHLPLLHFPDPAPHGTLVGHLARANRQWHVLRDGAPAMAIFQAHDFYVSPGWYATKRETGRVVPTWNYEAVHLQGAVEIIEDPIRLRDIVTALTDREEAPQPNPWHVDDAPEDFIAAQLKGIVGVVMTVRSVIAKRKLSQNRPPADRAGVIAALAASGRAEEAALMHEREAAADRPGPEPSPRSRG</sequence>
<organism evidence="2 3">
    <name type="scientific">Acidiphilium cryptum (strain JF-5)</name>
    <dbReference type="NCBI Taxonomy" id="349163"/>
    <lineage>
        <taxon>Bacteria</taxon>
        <taxon>Pseudomonadati</taxon>
        <taxon>Pseudomonadota</taxon>
        <taxon>Alphaproteobacteria</taxon>
        <taxon>Acetobacterales</taxon>
        <taxon>Acidocellaceae</taxon>
        <taxon>Acidiphilium</taxon>
    </lineage>
</organism>
<name>A5FYJ2_ACICJ</name>
<dbReference type="eggNOG" id="COG2808">
    <property type="taxonomic scope" value="Bacteria"/>
</dbReference>
<dbReference type="PIRSF" id="PIRSF010372">
    <property type="entry name" value="PaiB"/>
    <property type="match status" value="1"/>
</dbReference>
<protein>
    <submittedName>
        <fullName evidence="2">FMN-binding negative transcriptional regulator</fullName>
    </submittedName>
</protein>
<gene>
    <name evidence="2" type="ordered locus">Acry_1466</name>
</gene>
<dbReference type="PANTHER" id="PTHR35802">
    <property type="entry name" value="PROTEASE SYNTHASE AND SPORULATION PROTEIN PAI 2"/>
    <property type="match status" value="1"/>
</dbReference>
<reference evidence="2 3" key="1">
    <citation type="submission" date="2007-05" db="EMBL/GenBank/DDBJ databases">
        <title>Complete sequence of chromosome of Acidiphilium cryptum JF-5.</title>
        <authorList>
            <consortium name="US DOE Joint Genome Institute"/>
            <person name="Copeland A."/>
            <person name="Lucas S."/>
            <person name="Lapidus A."/>
            <person name="Barry K."/>
            <person name="Detter J.C."/>
            <person name="Glavina del Rio T."/>
            <person name="Hammon N."/>
            <person name="Israni S."/>
            <person name="Dalin E."/>
            <person name="Tice H."/>
            <person name="Pitluck S."/>
            <person name="Sims D."/>
            <person name="Brettin T."/>
            <person name="Bruce D."/>
            <person name="Han C."/>
            <person name="Schmutz J."/>
            <person name="Larimer F."/>
            <person name="Land M."/>
            <person name="Hauser L."/>
            <person name="Kyrpides N."/>
            <person name="Kim E."/>
            <person name="Magnuson T."/>
            <person name="Richardson P."/>
        </authorList>
    </citation>
    <scope>NUCLEOTIDE SEQUENCE [LARGE SCALE GENOMIC DNA]</scope>
    <source>
        <strain evidence="2 3">JF-5</strain>
    </source>
</reference>
<dbReference type="KEGG" id="acr:Acry_1466"/>
<feature type="compositionally biased region" description="Basic and acidic residues" evidence="1">
    <location>
        <begin position="199"/>
        <end position="214"/>
    </location>
</feature>
<proteinExistence type="predicted"/>